<accession>A0AAW2GMR7</accession>
<dbReference type="EMBL" id="JADYXP020000003">
    <property type="protein sequence ID" value="KAL0128958.1"/>
    <property type="molecule type" value="Genomic_DNA"/>
</dbReference>
<reference evidence="1 2" key="1">
    <citation type="submission" date="2023-03" db="EMBL/GenBank/DDBJ databases">
        <title>High recombination rates correlate with genetic variation in Cardiocondyla obscurior ants.</title>
        <authorList>
            <person name="Errbii M."/>
        </authorList>
    </citation>
    <scope>NUCLEOTIDE SEQUENCE [LARGE SCALE GENOMIC DNA]</scope>
    <source>
        <strain evidence="1">Alpha-2009</strain>
        <tissue evidence="1">Whole body</tissue>
    </source>
</reference>
<sequence length="81" mass="8913">MTSKYCLIAFEKEKGLQISTWASAALASPHRQRSCVPNYRPKLSPADATIGIRHTAARSGVRDRSSGSRLVLVRQFVRAQG</sequence>
<dbReference type="AlphaFoldDB" id="A0AAW2GMR7"/>
<evidence type="ECO:0000313" key="2">
    <source>
        <dbReference type="Proteomes" id="UP001430953"/>
    </source>
</evidence>
<protein>
    <submittedName>
        <fullName evidence="1">Uncharacterized protein</fullName>
    </submittedName>
</protein>
<comment type="caution">
    <text evidence="1">The sequence shown here is derived from an EMBL/GenBank/DDBJ whole genome shotgun (WGS) entry which is preliminary data.</text>
</comment>
<keyword evidence="2" id="KW-1185">Reference proteome</keyword>
<gene>
    <name evidence="1" type="ORF">PUN28_003972</name>
</gene>
<name>A0AAW2GMR7_9HYME</name>
<dbReference type="Proteomes" id="UP001430953">
    <property type="component" value="Unassembled WGS sequence"/>
</dbReference>
<organism evidence="1 2">
    <name type="scientific">Cardiocondyla obscurior</name>
    <dbReference type="NCBI Taxonomy" id="286306"/>
    <lineage>
        <taxon>Eukaryota</taxon>
        <taxon>Metazoa</taxon>
        <taxon>Ecdysozoa</taxon>
        <taxon>Arthropoda</taxon>
        <taxon>Hexapoda</taxon>
        <taxon>Insecta</taxon>
        <taxon>Pterygota</taxon>
        <taxon>Neoptera</taxon>
        <taxon>Endopterygota</taxon>
        <taxon>Hymenoptera</taxon>
        <taxon>Apocrita</taxon>
        <taxon>Aculeata</taxon>
        <taxon>Formicoidea</taxon>
        <taxon>Formicidae</taxon>
        <taxon>Myrmicinae</taxon>
        <taxon>Cardiocondyla</taxon>
    </lineage>
</organism>
<evidence type="ECO:0000313" key="1">
    <source>
        <dbReference type="EMBL" id="KAL0128958.1"/>
    </source>
</evidence>
<proteinExistence type="predicted"/>